<dbReference type="Pfam" id="PF13360">
    <property type="entry name" value="PQQ_2"/>
    <property type="match status" value="1"/>
</dbReference>
<feature type="transmembrane region" description="Helical" evidence="6">
    <location>
        <begin position="304"/>
        <end position="325"/>
    </location>
</feature>
<dbReference type="PROSITE" id="PS50011">
    <property type="entry name" value="PROTEIN_KINASE_DOM"/>
    <property type="match status" value="1"/>
</dbReference>
<organism evidence="8 9">
    <name type="scientific">Actinoallomurus liliacearum</name>
    <dbReference type="NCBI Taxonomy" id="1080073"/>
    <lineage>
        <taxon>Bacteria</taxon>
        <taxon>Bacillati</taxon>
        <taxon>Actinomycetota</taxon>
        <taxon>Actinomycetes</taxon>
        <taxon>Streptosporangiales</taxon>
        <taxon>Thermomonosporaceae</taxon>
        <taxon>Actinoallomurus</taxon>
    </lineage>
</organism>
<dbReference type="Proteomes" id="UP001500212">
    <property type="component" value="Unassembled WGS sequence"/>
</dbReference>
<dbReference type="SMART" id="SM00220">
    <property type="entry name" value="S_TKc"/>
    <property type="match status" value="1"/>
</dbReference>
<sequence>MTTLRADDPVTVGPYRVIRRLGGGGMGQVYLAASRGGRPVAVKIVRAALADDPAFRARFRAEVAAARAVGGVFTASIVDADPDGPTPWLATEYVPGPSLQDAIEQHGPMPESTVRVLGAGLAEALRAIHGAGLIHRDLKPSNVLLAADGPRVIDFGISRALGDASLTEAGQVIGSAGYMPPEQIDGRPPTPAGDVFSLGAVLVFATTARPPFGAGPAPVLMFRTTHEPPALDGVPPGLAGPLAACLDKDPARRPPVEWLLGALSPAARPPYWLPDPVAQDLRRRETTVVDELRAPRRAITRRRVLAAGAGLGAAAAITGGALWALRGDSGPGLPRPLWQTTLPAADMYSLTETVLDGGVYFGDDDAVIALDADTGRKRWAGLPGGYGAPPAIDPSTGTCLLLIDQRIHGLDVRSGAERWARDTPAELRSAKKSREEFFWQGRPGYYLQSYDPAGLYAFDPRQGTPRWSFADPQGTDLSVERQVGDSLICSRGLSSRRIRCLDPASGGLRWTLPDNVGQTYFDPWGISDADLFFAIDEGENLFAVRARDGAVPWRVSASAITTKGEQYHYPTIQRTGGSLLLSGSHYLRLFDAATGRQAWACRTTAEDASPDIFQGGAYHLDAGVVHRVDLRTGRTAAVTGRLPASSYLESVTDGLLITSVVDASGGTAGLYAWDRRSGRQVWHHPATTANTSALWRVETLGKYLFARYEQTLLAFRLS</sequence>
<dbReference type="SMART" id="SM00564">
    <property type="entry name" value="PQQ"/>
    <property type="match status" value="4"/>
</dbReference>
<keyword evidence="4 5" id="KW-0067">ATP-binding</keyword>
<keyword evidence="3" id="KW-0418">Kinase</keyword>
<dbReference type="Pfam" id="PF00069">
    <property type="entry name" value="Pkinase"/>
    <property type="match status" value="1"/>
</dbReference>
<dbReference type="SUPFAM" id="SSF50998">
    <property type="entry name" value="Quinoprotein alcohol dehydrogenase-like"/>
    <property type="match status" value="1"/>
</dbReference>
<dbReference type="Gene3D" id="2.130.10.10">
    <property type="entry name" value="YVTN repeat-like/Quinoprotein amine dehydrogenase"/>
    <property type="match status" value="1"/>
</dbReference>
<evidence type="ECO:0000256" key="3">
    <source>
        <dbReference type="ARBA" id="ARBA00022777"/>
    </source>
</evidence>
<dbReference type="InterPro" id="IPR011009">
    <property type="entry name" value="Kinase-like_dom_sf"/>
</dbReference>
<evidence type="ECO:0000256" key="5">
    <source>
        <dbReference type="PROSITE-ProRule" id="PRU10141"/>
    </source>
</evidence>
<dbReference type="Gene3D" id="1.10.510.10">
    <property type="entry name" value="Transferase(Phosphotransferase) domain 1"/>
    <property type="match status" value="1"/>
</dbReference>
<keyword evidence="6" id="KW-0812">Transmembrane</keyword>
<dbReference type="Gene3D" id="3.30.200.20">
    <property type="entry name" value="Phosphorylase Kinase, domain 1"/>
    <property type="match status" value="1"/>
</dbReference>
<dbReference type="PANTHER" id="PTHR43289:SF34">
    <property type="entry name" value="SERINE_THREONINE-PROTEIN KINASE YBDM-RELATED"/>
    <property type="match status" value="1"/>
</dbReference>
<gene>
    <name evidence="8" type="ORF">GCM10023195_16670</name>
</gene>
<comment type="caution">
    <text evidence="8">The sequence shown here is derived from an EMBL/GenBank/DDBJ whole genome shotgun (WGS) entry which is preliminary data.</text>
</comment>
<dbReference type="RefSeq" id="WP_345350903.1">
    <property type="nucleotide sequence ID" value="NZ_BAABHJ010000005.1"/>
</dbReference>
<dbReference type="PANTHER" id="PTHR43289">
    <property type="entry name" value="MITOGEN-ACTIVATED PROTEIN KINASE KINASE KINASE 20-RELATED"/>
    <property type="match status" value="1"/>
</dbReference>
<dbReference type="CDD" id="cd14014">
    <property type="entry name" value="STKc_PknB_like"/>
    <property type="match status" value="1"/>
</dbReference>
<name>A0ABP8TF19_9ACTN</name>
<dbReference type="InterPro" id="IPR011047">
    <property type="entry name" value="Quinoprotein_ADH-like_sf"/>
</dbReference>
<feature type="binding site" evidence="5">
    <location>
        <position position="43"/>
    </location>
    <ligand>
        <name>ATP</name>
        <dbReference type="ChEBI" id="CHEBI:30616"/>
    </ligand>
</feature>
<dbReference type="InterPro" id="IPR000719">
    <property type="entry name" value="Prot_kinase_dom"/>
</dbReference>
<dbReference type="InterPro" id="IPR015943">
    <property type="entry name" value="WD40/YVTN_repeat-like_dom_sf"/>
</dbReference>
<evidence type="ECO:0000259" key="7">
    <source>
        <dbReference type="PROSITE" id="PS50011"/>
    </source>
</evidence>
<dbReference type="InterPro" id="IPR002372">
    <property type="entry name" value="PQQ_rpt_dom"/>
</dbReference>
<evidence type="ECO:0000256" key="2">
    <source>
        <dbReference type="ARBA" id="ARBA00022741"/>
    </source>
</evidence>
<feature type="domain" description="Protein kinase" evidence="7">
    <location>
        <begin position="15"/>
        <end position="272"/>
    </location>
</feature>
<evidence type="ECO:0000256" key="6">
    <source>
        <dbReference type="SAM" id="Phobius"/>
    </source>
</evidence>
<keyword evidence="6" id="KW-0472">Membrane</keyword>
<keyword evidence="9" id="KW-1185">Reference proteome</keyword>
<keyword evidence="1" id="KW-0808">Transferase</keyword>
<proteinExistence type="predicted"/>
<dbReference type="EMBL" id="BAABHJ010000005">
    <property type="protein sequence ID" value="GAA4604856.1"/>
    <property type="molecule type" value="Genomic_DNA"/>
</dbReference>
<dbReference type="InterPro" id="IPR018391">
    <property type="entry name" value="PQQ_b-propeller_rpt"/>
</dbReference>
<keyword evidence="2 5" id="KW-0547">Nucleotide-binding</keyword>
<dbReference type="InterPro" id="IPR017441">
    <property type="entry name" value="Protein_kinase_ATP_BS"/>
</dbReference>
<dbReference type="Gene3D" id="2.40.128.630">
    <property type="match status" value="1"/>
</dbReference>
<accession>A0ABP8TF19</accession>
<keyword evidence="6" id="KW-1133">Transmembrane helix</keyword>
<protein>
    <recommendedName>
        <fullName evidence="7">Protein kinase domain-containing protein</fullName>
    </recommendedName>
</protein>
<evidence type="ECO:0000256" key="1">
    <source>
        <dbReference type="ARBA" id="ARBA00022679"/>
    </source>
</evidence>
<evidence type="ECO:0000313" key="8">
    <source>
        <dbReference type="EMBL" id="GAA4604856.1"/>
    </source>
</evidence>
<evidence type="ECO:0000256" key="4">
    <source>
        <dbReference type="ARBA" id="ARBA00022840"/>
    </source>
</evidence>
<reference evidence="9" key="1">
    <citation type="journal article" date="2019" name="Int. J. Syst. Evol. Microbiol.">
        <title>The Global Catalogue of Microorganisms (GCM) 10K type strain sequencing project: providing services to taxonomists for standard genome sequencing and annotation.</title>
        <authorList>
            <consortium name="The Broad Institute Genomics Platform"/>
            <consortium name="The Broad Institute Genome Sequencing Center for Infectious Disease"/>
            <person name="Wu L."/>
            <person name="Ma J."/>
        </authorList>
    </citation>
    <scope>NUCLEOTIDE SEQUENCE [LARGE SCALE GENOMIC DNA]</scope>
    <source>
        <strain evidence="9">JCM 17938</strain>
    </source>
</reference>
<dbReference type="InterPro" id="IPR008271">
    <property type="entry name" value="Ser/Thr_kinase_AS"/>
</dbReference>
<dbReference type="PROSITE" id="PS00107">
    <property type="entry name" value="PROTEIN_KINASE_ATP"/>
    <property type="match status" value="1"/>
</dbReference>
<dbReference type="PROSITE" id="PS00108">
    <property type="entry name" value="PROTEIN_KINASE_ST"/>
    <property type="match status" value="1"/>
</dbReference>
<dbReference type="SUPFAM" id="SSF56112">
    <property type="entry name" value="Protein kinase-like (PK-like)"/>
    <property type="match status" value="1"/>
</dbReference>
<evidence type="ECO:0000313" key="9">
    <source>
        <dbReference type="Proteomes" id="UP001500212"/>
    </source>
</evidence>